<evidence type="ECO:0000313" key="1">
    <source>
        <dbReference type="EMBL" id="EXJ56198.1"/>
    </source>
</evidence>
<accession>W9VL06</accession>
<evidence type="ECO:0008006" key="3">
    <source>
        <dbReference type="Google" id="ProtNLM"/>
    </source>
</evidence>
<dbReference type="STRING" id="1182543.W9VL06"/>
<dbReference type="Pfam" id="PF13489">
    <property type="entry name" value="Methyltransf_23"/>
    <property type="match status" value="1"/>
</dbReference>
<dbReference type="HOGENOM" id="CLU_010595_1_0_1"/>
<dbReference type="Gene3D" id="3.40.50.150">
    <property type="entry name" value="Vaccinia Virus protein VP39"/>
    <property type="match status" value="1"/>
</dbReference>
<evidence type="ECO:0000313" key="2">
    <source>
        <dbReference type="Proteomes" id="UP000019471"/>
    </source>
</evidence>
<dbReference type="RefSeq" id="XP_007751413.1">
    <property type="nucleotide sequence ID" value="XM_007753223.1"/>
</dbReference>
<proteinExistence type="predicted"/>
<dbReference type="SUPFAM" id="SSF53335">
    <property type="entry name" value="S-adenosyl-L-methionine-dependent methyltransferases"/>
    <property type="match status" value="1"/>
</dbReference>
<dbReference type="AlphaFoldDB" id="W9VL06"/>
<dbReference type="EMBL" id="AMGX01000036">
    <property type="protein sequence ID" value="EXJ56198.1"/>
    <property type="molecule type" value="Genomic_DNA"/>
</dbReference>
<protein>
    <recommendedName>
        <fullName evidence="3">Methyltransferase</fullName>
    </recommendedName>
</protein>
<dbReference type="GeneID" id="19197340"/>
<sequence length="327" mass="37849">MATTPEVDELDLDGQIQSPQDSAIGDLRLSSSTISVRPEALGCSELHGRLYGRGIPFPIDDRARDDYDLQNHLFQEVLEKLYHAPVNLNGGNVHEMYTRTGIWAINVGDEDASCSVIGTDESVMQTEWVSPNVEFQICDVEDDGYWTWRTPFRFIFYRGFGGVVKDLPALIRRCHEHLEPGGWLEFQLLALRHDSQQPSPQRFTFIQELHRHLSEGLSKLGRKLDIHDDLLQILQENNFRNMEHIQETVPLGPWPRDPKLNEIGETWMEAFSRQLQALSLQAFIKGLEWNYGEYEGFLVRVRNELEQWKRLQMRTTLHVIYAQKTSD</sequence>
<organism evidence="1 2">
    <name type="scientific">Cladophialophora psammophila CBS 110553</name>
    <dbReference type="NCBI Taxonomy" id="1182543"/>
    <lineage>
        <taxon>Eukaryota</taxon>
        <taxon>Fungi</taxon>
        <taxon>Dikarya</taxon>
        <taxon>Ascomycota</taxon>
        <taxon>Pezizomycotina</taxon>
        <taxon>Eurotiomycetes</taxon>
        <taxon>Chaetothyriomycetidae</taxon>
        <taxon>Chaetothyriales</taxon>
        <taxon>Herpotrichiellaceae</taxon>
        <taxon>Cladophialophora</taxon>
    </lineage>
</organism>
<dbReference type="CDD" id="cd02440">
    <property type="entry name" value="AdoMet_MTases"/>
    <property type="match status" value="1"/>
</dbReference>
<comment type="caution">
    <text evidence="1">The sequence shown here is derived from an EMBL/GenBank/DDBJ whole genome shotgun (WGS) entry which is preliminary data.</text>
</comment>
<keyword evidence="2" id="KW-1185">Reference proteome</keyword>
<reference evidence="1 2" key="1">
    <citation type="submission" date="2013-03" db="EMBL/GenBank/DDBJ databases">
        <title>The Genome Sequence of Cladophialophora psammophila CBS 110553.</title>
        <authorList>
            <consortium name="The Broad Institute Genomics Platform"/>
            <person name="Cuomo C."/>
            <person name="de Hoog S."/>
            <person name="Gorbushina A."/>
            <person name="Walker B."/>
            <person name="Young S.K."/>
            <person name="Zeng Q."/>
            <person name="Gargeya S."/>
            <person name="Fitzgerald M."/>
            <person name="Haas B."/>
            <person name="Abouelleil A."/>
            <person name="Allen A.W."/>
            <person name="Alvarado L."/>
            <person name="Arachchi H.M."/>
            <person name="Berlin A.M."/>
            <person name="Chapman S.B."/>
            <person name="Gainer-Dewar J."/>
            <person name="Goldberg J."/>
            <person name="Griggs A."/>
            <person name="Gujja S."/>
            <person name="Hansen M."/>
            <person name="Howarth C."/>
            <person name="Imamovic A."/>
            <person name="Ireland A."/>
            <person name="Larimer J."/>
            <person name="McCowan C."/>
            <person name="Murphy C."/>
            <person name="Pearson M."/>
            <person name="Poon T.W."/>
            <person name="Priest M."/>
            <person name="Roberts A."/>
            <person name="Saif S."/>
            <person name="Shea T."/>
            <person name="Sisk P."/>
            <person name="Sykes S."/>
            <person name="Wortman J."/>
            <person name="Nusbaum C."/>
            <person name="Birren B."/>
        </authorList>
    </citation>
    <scope>NUCLEOTIDE SEQUENCE [LARGE SCALE GENOMIC DNA]</scope>
    <source>
        <strain evidence="1 2">CBS 110553</strain>
    </source>
</reference>
<dbReference type="Proteomes" id="UP000019471">
    <property type="component" value="Unassembled WGS sequence"/>
</dbReference>
<gene>
    <name evidence="1" type="ORF">A1O5_12654</name>
</gene>
<dbReference type="InterPro" id="IPR029063">
    <property type="entry name" value="SAM-dependent_MTases_sf"/>
</dbReference>
<dbReference type="OrthoDB" id="4482343at2759"/>
<name>W9VL06_9EURO</name>